<dbReference type="PANTHER" id="PTHR28624:SF1">
    <property type="entry name" value="MITOCHONDRIAL POTASSIUM CHANNEL"/>
    <property type="match status" value="1"/>
</dbReference>
<evidence type="ECO:0000313" key="2">
    <source>
        <dbReference type="EMBL" id="CAG7710425.1"/>
    </source>
</evidence>
<dbReference type="InterPro" id="IPR037660">
    <property type="entry name" value="CCDC51"/>
</dbReference>
<dbReference type="Proteomes" id="UP000708208">
    <property type="component" value="Unassembled WGS sequence"/>
</dbReference>
<protein>
    <submittedName>
        <fullName evidence="2">Uncharacterized protein</fullName>
    </submittedName>
</protein>
<name>A0A8J2NR89_9HEXA</name>
<dbReference type="PANTHER" id="PTHR28624">
    <property type="entry name" value="COILED-COIL DOMAIN-CONTAINING PROTEIN 51"/>
    <property type="match status" value="1"/>
</dbReference>
<evidence type="ECO:0000313" key="3">
    <source>
        <dbReference type="Proteomes" id="UP000708208"/>
    </source>
</evidence>
<reference evidence="2" key="1">
    <citation type="submission" date="2021-06" db="EMBL/GenBank/DDBJ databases">
        <authorList>
            <person name="Hodson N. C."/>
            <person name="Mongue J. A."/>
            <person name="Jaron S. K."/>
        </authorList>
    </citation>
    <scope>NUCLEOTIDE SEQUENCE</scope>
</reference>
<organism evidence="2 3">
    <name type="scientific">Allacma fusca</name>
    <dbReference type="NCBI Taxonomy" id="39272"/>
    <lineage>
        <taxon>Eukaryota</taxon>
        <taxon>Metazoa</taxon>
        <taxon>Ecdysozoa</taxon>
        <taxon>Arthropoda</taxon>
        <taxon>Hexapoda</taxon>
        <taxon>Collembola</taxon>
        <taxon>Symphypleona</taxon>
        <taxon>Sminthuridae</taxon>
        <taxon>Allacma</taxon>
    </lineage>
</organism>
<evidence type="ECO:0000256" key="1">
    <source>
        <dbReference type="SAM" id="MobiDB-lite"/>
    </source>
</evidence>
<dbReference type="OrthoDB" id="6243211at2759"/>
<gene>
    <name evidence="2" type="ORF">AFUS01_LOCUS5017</name>
</gene>
<feature type="region of interest" description="Disordered" evidence="1">
    <location>
        <begin position="1"/>
        <end position="20"/>
    </location>
</feature>
<comment type="caution">
    <text evidence="2">The sequence shown here is derived from an EMBL/GenBank/DDBJ whole genome shotgun (WGS) entry which is preliminary data.</text>
</comment>
<sequence length="267" mass="31414">MELHRAGGHGPGPVLRGRISPRTLPSLQDWTKHPQEIIFVDILFIPRTVYVSSQGLHTSYQNRCVGQPAKEQKPAPVFVTNNVASFRENVMEKVYHYMTVYEEFIGIKQVKAAHERVLQAEERFVTSQERRRNAHSELVVMQNKLRELRGELDRTARGHEKYLELITKEINLMREERHYRQNFEDHEKREREAFNELSNALRFSHEKERAQNEKTKYWSLIGSLVGASVGIIVRLTRLQNRSRMAIAKVRKLWKLSYLRPSTLFPRK</sequence>
<dbReference type="EMBL" id="CAJVCH010031817">
    <property type="protein sequence ID" value="CAG7710425.1"/>
    <property type="molecule type" value="Genomic_DNA"/>
</dbReference>
<accession>A0A8J2NR89</accession>
<dbReference type="AlphaFoldDB" id="A0A8J2NR89"/>
<keyword evidence="3" id="KW-1185">Reference proteome</keyword>
<proteinExistence type="predicted"/>